<feature type="domain" description="Baseplate wedge protein gp6-like N-terminal helical" evidence="2">
    <location>
        <begin position="17"/>
        <end position="90"/>
    </location>
</feature>
<feature type="domain" description="Baseplate structural protein gp6 C-terminal" evidence="4">
    <location>
        <begin position="485"/>
        <end position="590"/>
    </location>
</feature>
<gene>
    <name evidence="7" type="ORF">BN201_0139</name>
</gene>
<keyword evidence="1" id="KW-1245">Viral tail assembly</keyword>
<dbReference type="GO" id="GO:0098003">
    <property type="term" value="P:viral tail assembly"/>
    <property type="evidence" value="ECO:0007669"/>
    <property type="project" value="UniProtKB-KW"/>
</dbReference>
<evidence type="ECO:0000259" key="6">
    <source>
        <dbReference type="Pfam" id="PF21871"/>
    </source>
</evidence>
<dbReference type="HAMAP" id="MF_04102">
    <property type="entry name" value="BP06_T4"/>
    <property type="match status" value="1"/>
</dbReference>
<evidence type="ECO:0000256" key="1">
    <source>
        <dbReference type="HAMAP-Rule" id="MF_04102"/>
    </source>
</evidence>
<dbReference type="EMBL" id="HE978309">
    <property type="protein sequence ID" value="CEO90742.1"/>
    <property type="molecule type" value="Genomic_DNA"/>
</dbReference>
<dbReference type="OrthoDB" id="668at10239"/>
<dbReference type="Pfam" id="PF21387">
    <property type="entry name" value="Gp6_C-I"/>
    <property type="match status" value="1"/>
</dbReference>
<evidence type="ECO:0000313" key="8">
    <source>
        <dbReference type="Proteomes" id="UP000203896"/>
    </source>
</evidence>
<accession>A0A0B7MSV7</accession>
<comment type="induction">
    <text evidence="1">Expressed in the late phase of the viral replicative cycle.</text>
</comment>
<dbReference type="Pfam" id="PF21379">
    <property type="entry name" value="Gp6-like_1st"/>
    <property type="match status" value="1"/>
</dbReference>
<evidence type="ECO:0000259" key="3">
    <source>
        <dbReference type="Pfam" id="PF21387"/>
    </source>
</evidence>
<dbReference type="InterPro" id="IPR049028">
    <property type="entry name" value="gp6_C-II"/>
</dbReference>
<keyword evidence="8" id="KW-1185">Reference proteome</keyword>
<dbReference type="Proteomes" id="UP000203896">
    <property type="component" value="Segment"/>
</dbReference>
<keyword evidence="1" id="KW-1188">Viral release from host cell</keyword>
<feature type="domain" description="Baseplate wedge protein gp6" evidence="5">
    <location>
        <begin position="98"/>
        <end position="160"/>
    </location>
</feature>
<dbReference type="Gene3D" id="3.30.300.200">
    <property type="match status" value="1"/>
</dbReference>
<dbReference type="InterPro" id="IPR049026">
    <property type="entry name" value="Gp6-like_N"/>
</dbReference>
<keyword evidence="1" id="KW-0946">Virion</keyword>
<comment type="function">
    <text evidence="1">Baseplate protein that is located next to the tail tube (inner baseplate). Involved in the tail assembly. Involved in sheath contraction.</text>
</comment>
<feature type="domain" description="Baseplate wedge protein gp6 C-terminal" evidence="6">
    <location>
        <begin position="402"/>
        <end position="477"/>
    </location>
</feature>
<evidence type="ECO:0000259" key="5">
    <source>
        <dbReference type="Pfam" id="PF21515"/>
    </source>
</evidence>
<dbReference type="GO" id="GO:0098025">
    <property type="term" value="C:virus tail, baseplate"/>
    <property type="evidence" value="ECO:0007669"/>
    <property type="project" value="UniProtKB-UniRule"/>
</dbReference>
<dbReference type="GeneID" id="23301178"/>
<keyword evidence="1" id="KW-1227">Viral tail protein</keyword>
<dbReference type="InterPro" id="IPR049029">
    <property type="entry name" value="Gp6_II_1st"/>
</dbReference>
<proteinExistence type="evidence at transcript level"/>
<dbReference type="RefSeq" id="YP_009118822.1">
    <property type="nucleotide sequence ID" value="NC_025425.1"/>
</dbReference>
<dbReference type="InterPro" id="IPR034698">
    <property type="entry name" value="GP6_T4"/>
</dbReference>
<name>A0A0B7MSV7_9CAUD</name>
<organism evidence="7 8">
    <name type="scientific">Enterobacteria phage GEC-3S</name>
    <dbReference type="NCBI Taxonomy" id="1222338"/>
    <lineage>
        <taxon>Viruses</taxon>
        <taxon>Duplodnaviria</taxon>
        <taxon>Heunggongvirae</taxon>
        <taxon>Uroviricota</taxon>
        <taxon>Caudoviricetes</taxon>
        <taxon>Pantevenvirales</taxon>
        <taxon>Straboviridae</taxon>
        <taxon>Krischvirus</taxon>
        <taxon>Krischvirus gec3s</taxon>
    </lineage>
</organism>
<protein>
    <recommendedName>
        <fullName evidence="1">Baseplate wedge protein gp6</fullName>
    </recommendedName>
</protein>
<dbReference type="Pfam" id="PF21515">
    <property type="entry name" value="Gp6_2nd"/>
    <property type="match status" value="1"/>
</dbReference>
<dbReference type="InterPro" id="IPR049027">
    <property type="entry name" value="Gp6_C-I"/>
</dbReference>
<comment type="subcellular location">
    <subcellularLocation>
        <location evidence="1">Virion</location>
    </subcellularLocation>
    <text evidence="1">12 copies of gp6 form a continuous ring that makes up most of the inner baseplate.</text>
</comment>
<dbReference type="Pfam" id="PF21871">
    <property type="entry name" value="Gp6_C-III"/>
    <property type="match status" value="1"/>
</dbReference>
<dbReference type="KEGG" id="vg:23301178"/>
<comment type="similarity">
    <text evidence="1">Belongs to the T4likevirus baseplate wedge protein gp6 family.</text>
</comment>
<evidence type="ECO:0000259" key="2">
    <source>
        <dbReference type="Pfam" id="PF21379"/>
    </source>
</evidence>
<dbReference type="InterPro" id="IPR054065">
    <property type="entry name" value="Gp6_C-III"/>
</dbReference>
<evidence type="ECO:0000313" key="7">
    <source>
        <dbReference type="EMBL" id="CEO90742.1"/>
    </source>
</evidence>
<sequence>MTKQKITQIPDIFNAATFDEIKSALTDWMRNQEEFKDFDFNGAGINVLMDLLAYNTLYIQQFANAALYESFIRTAIKRSSVVQAAQDLGYLPASKTSASTTIMLHVTHPRNPASIRIPRGTKFIASVDRQTSYPFVTTEDVVSVLGSNGLYTPMLKVAQGRIVRTEMLFDPKKQILIRDPDIDRAQVKLWVDGAEWKDWTRESIVNATGASNIFYMRETVDGHTEIFFGEGESTLSAAGGALEANYIGGLKPSTGANIVIEYISTKGAEANGSVNFTYADTLASISIVKIIENPTNDRDYVGADGGGDPESIERIRELAPVMRESQRRCVTASDYEAFVSSRFGSIVQAVQCFTDREKPGYAFVAVKPKSGLRLTTVQKEDMRDYLAKYNLAPITPSIIDPNYLYIKQNIKVSYSINDLSESEQWLRGAVIDQIDAYYTDEVEIFNQTFSKSKMLARIDKADVSVIGSSAEIEMVREIDNFYKAPMAGIKFLNQYKSGIKSSSFNFEKDDKQYPIHYVSTEMNKESGLAKLLVGPFPVDSTIALPHYSGTDFDKEVIDGADLYFEVGEVQHYDDLISWDLGKLNINSDRFTGSYIELTAKPIADNIFTKDGSLIVFENDLRPQYTTISLEAIAQ</sequence>
<comment type="subunit">
    <text evidence="1">Homodimer; each gp6 molecule in the ring interacts with its two neighbors, forming an N-terminal dimer with one and a C-terminal dimer with the other.</text>
</comment>
<keyword evidence="1" id="KW-1226">Viral baseplate protein</keyword>
<reference evidence="7 8" key="1">
    <citation type="submission" date="2012-08" db="EMBL/GenBank/DDBJ databases">
        <title>Selection and characterization of a candidate therapeutic bacteriophage that lyses the German Escherichia coli O104:H4 outbreak strain.</title>
        <authorList>
            <person name="Merabishvilli M."/>
            <person name="De Vos D."/>
            <person name="Verbeken G."/>
            <person name="Kropinski A."/>
            <person name="Vandenheuvel D."/>
            <person name="Lavigne R."/>
            <person name="Wattiau P."/>
            <person name="Mast J."/>
            <person name="Ragimbeau C."/>
            <person name="Mossong J."/>
            <person name="Scheres J."/>
            <person name="Chanishvili N."/>
            <person name="Vaneechoutte M."/>
            <person name="Pirnay J.P."/>
        </authorList>
    </citation>
    <scope>NUCLEOTIDE SEQUENCE [LARGE SCALE GENOMIC DNA]</scope>
</reference>
<evidence type="ECO:0000259" key="4">
    <source>
        <dbReference type="Pfam" id="PF21472"/>
    </source>
</evidence>
<feature type="domain" description="Baseplate structural protein gp6 C-terminal" evidence="3">
    <location>
        <begin position="331"/>
        <end position="399"/>
    </location>
</feature>
<dbReference type="Pfam" id="PF21472">
    <property type="entry name" value="gp6_C-domII"/>
    <property type="match status" value="1"/>
</dbReference>